<dbReference type="Pfam" id="PF09397">
    <property type="entry name" value="FtsK_gamma"/>
    <property type="match status" value="1"/>
</dbReference>
<feature type="transmembrane region" description="Helical" evidence="6">
    <location>
        <begin position="112"/>
        <end position="141"/>
    </location>
</feature>
<dbReference type="PANTHER" id="PTHR22683:SF41">
    <property type="entry name" value="DNA TRANSLOCASE FTSK"/>
    <property type="match status" value="1"/>
</dbReference>
<dbReference type="PANTHER" id="PTHR22683">
    <property type="entry name" value="SPORULATION PROTEIN RELATED"/>
    <property type="match status" value="1"/>
</dbReference>
<evidence type="ECO:0000313" key="8">
    <source>
        <dbReference type="EMBL" id="KKT36295.1"/>
    </source>
</evidence>
<keyword evidence="2 5" id="KW-0547">Nucleotide-binding</keyword>
<dbReference type="Gene3D" id="1.10.10.10">
    <property type="entry name" value="Winged helix-like DNA-binding domain superfamily/Winged helix DNA-binding domain"/>
    <property type="match status" value="1"/>
</dbReference>
<protein>
    <submittedName>
        <fullName evidence="8">Cell division FtsK/SpoIIIE</fullName>
    </submittedName>
</protein>
<dbReference type="PROSITE" id="PS50901">
    <property type="entry name" value="FTSK"/>
    <property type="match status" value="1"/>
</dbReference>
<dbReference type="InterPro" id="IPR041027">
    <property type="entry name" value="FtsK_alpha"/>
</dbReference>
<comment type="similarity">
    <text evidence="1">Belongs to the FtsK/SpoIIIE/SftA family.</text>
</comment>
<organism evidence="8 9">
    <name type="scientific">Candidatus Collierbacteria bacterium GW2011_GWA1_44_12</name>
    <dbReference type="NCBI Taxonomy" id="1618376"/>
    <lineage>
        <taxon>Bacteria</taxon>
        <taxon>Candidatus Collieribacteriota</taxon>
    </lineage>
</organism>
<dbReference type="Pfam" id="PF17854">
    <property type="entry name" value="FtsK_alpha"/>
    <property type="match status" value="1"/>
</dbReference>
<dbReference type="SUPFAM" id="SSF52540">
    <property type="entry name" value="P-loop containing nucleoside triphosphate hydrolases"/>
    <property type="match status" value="1"/>
</dbReference>
<evidence type="ECO:0000256" key="6">
    <source>
        <dbReference type="SAM" id="Phobius"/>
    </source>
</evidence>
<keyword evidence="6" id="KW-1133">Transmembrane helix</keyword>
<evidence type="ECO:0000256" key="4">
    <source>
        <dbReference type="ARBA" id="ARBA00023125"/>
    </source>
</evidence>
<accession>A0A0G1GP33</accession>
<dbReference type="SMART" id="SM00382">
    <property type="entry name" value="AAA"/>
    <property type="match status" value="1"/>
</dbReference>
<keyword evidence="8" id="KW-0131">Cell cycle</keyword>
<gene>
    <name evidence="8" type="ORF">UW23_C0003G0026</name>
</gene>
<dbReference type="SUPFAM" id="SSF46785">
    <property type="entry name" value="Winged helix' DNA-binding domain"/>
    <property type="match status" value="1"/>
</dbReference>
<evidence type="ECO:0000256" key="1">
    <source>
        <dbReference type="ARBA" id="ARBA00006474"/>
    </source>
</evidence>
<dbReference type="CDD" id="cd01127">
    <property type="entry name" value="TrwB_TraG_TraD_VirD4"/>
    <property type="match status" value="1"/>
</dbReference>
<dbReference type="Gene3D" id="3.40.50.300">
    <property type="entry name" value="P-loop containing nucleotide triphosphate hydrolases"/>
    <property type="match status" value="1"/>
</dbReference>
<evidence type="ECO:0000256" key="3">
    <source>
        <dbReference type="ARBA" id="ARBA00022840"/>
    </source>
</evidence>
<dbReference type="PATRIC" id="fig|1618376.3.peg.124"/>
<comment type="caution">
    <text evidence="8">The sequence shown here is derived from an EMBL/GenBank/DDBJ whole genome shotgun (WGS) entry which is preliminary data.</text>
</comment>
<dbReference type="InterPro" id="IPR036388">
    <property type="entry name" value="WH-like_DNA-bd_sf"/>
</dbReference>
<feature type="transmembrane region" description="Helical" evidence="6">
    <location>
        <begin position="21"/>
        <end position="45"/>
    </location>
</feature>
<keyword evidence="3 5" id="KW-0067">ATP-binding</keyword>
<reference evidence="8 9" key="1">
    <citation type="journal article" date="2015" name="Nature">
        <title>rRNA introns, odd ribosomes, and small enigmatic genomes across a large radiation of phyla.</title>
        <authorList>
            <person name="Brown C.T."/>
            <person name="Hug L.A."/>
            <person name="Thomas B.C."/>
            <person name="Sharon I."/>
            <person name="Castelle C.J."/>
            <person name="Singh A."/>
            <person name="Wilkins M.J."/>
            <person name="Williams K.H."/>
            <person name="Banfield J.F."/>
        </authorList>
    </citation>
    <scope>NUCLEOTIDE SEQUENCE [LARGE SCALE GENOMIC DNA]</scope>
</reference>
<dbReference type="InterPro" id="IPR050206">
    <property type="entry name" value="FtsK/SpoIIIE/SftA"/>
</dbReference>
<keyword evidence="6" id="KW-0472">Membrane</keyword>
<name>A0A0G1GP33_9BACT</name>
<dbReference type="InterPro" id="IPR002543">
    <property type="entry name" value="FtsK_dom"/>
</dbReference>
<dbReference type="GO" id="GO:0005524">
    <property type="term" value="F:ATP binding"/>
    <property type="evidence" value="ECO:0007669"/>
    <property type="project" value="UniProtKB-UniRule"/>
</dbReference>
<feature type="transmembrane region" description="Helical" evidence="6">
    <location>
        <begin position="57"/>
        <end position="76"/>
    </location>
</feature>
<dbReference type="Pfam" id="PF01580">
    <property type="entry name" value="FtsK_SpoIIIE"/>
    <property type="match status" value="1"/>
</dbReference>
<dbReference type="GO" id="GO:0003677">
    <property type="term" value="F:DNA binding"/>
    <property type="evidence" value="ECO:0007669"/>
    <property type="project" value="UniProtKB-KW"/>
</dbReference>
<evidence type="ECO:0000256" key="2">
    <source>
        <dbReference type="ARBA" id="ARBA00022741"/>
    </source>
</evidence>
<dbReference type="InterPro" id="IPR036390">
    <property type="entry name" value="WH_DNA-bd_sf"/>
</dbReference>
<dbReference type="EMBL" id="LCHN01000003">
    <property type="protein sequence ID" value="KKT36295.1"/>
    <property type="molecule type" value="Genomic_DNA"/>
</dbReference>
<evidence type="ECO:0000313" key="9">
    <source>
        <dbReference type="Proteomes" id="UP000034069"/>
    </source>
</evidence>
<keyword evidence="8" id="KW-0132">Cell division</keyword>
<evidence type="ECO:0000259" key="7">
    <source>
        <dbReference type="PROSITE" id="PS50901"/>
    </source>
</evidence>
<dbReference type="Proteomes" id="UP000034069">
    <property type="component" value="Unassembled WGS sequence"/>
</dbReference>
<keyword evidence="4" id="KW-0238">DNA-binding</keyword>
<feature type="domain" description="FtsK" evidence="7">
    <location>
        <begin position="369"/>
        <end position="557"/>
    </location>
</feature>
<evidence type="ECO:0000256" key="5">
    <source>
        <dbReference type="PROSITE-ProRule" id="PRU00289"/>
    </source>
</evidence>
<keyword evidence="6" id="KW-0812">Transmembrane</keyword>
<dbReference type="Gene3D" id="3.30.980.40">
    <property type="match status" value="1"/>
</dbReference>
<dbReference type="SMART" id="SM00843">
    <property type="entry name" value="Ftsk_gamma"/>
    <property type="match status" value="1"/>
</dbReference>
<sequence>MARKKGRRNKPFKVNIKKDTMNSILAILVIGIGGLIAVSFSQQGIYLTKIYETGSLFLGWTFMLLPFVFVVGGLMLTSAKLAIASPHVLLGSVITLISLAGLTKSGQVGEQIFVSVSTLISTAGGILFYLIGTLIGLFILFETSIEDLIVLFQSFMDKLQSASGKFKGVSLGKRQEVVFQGKTAGIKINTHDEQLSINPPPSTPEPVKPALKESASLSTITSNRPEGASDVVWQYPPLNLLSDQKLGKADRGDINKNVEIIQDTLSSFSIAAKVIEVNYGPAVTQYALRIAMGTKVSKINALQSDLALALSAPQGQIRIEAPIPGRDLVGIEIPNRSLEFVSLRQMLASDAMQKNKSKTLCSLGLDVSGAPCVIELSKMPHVLIAGTTGSGKSVLINSFISSILFRASPEEVKFIMVDPKRVELTPYQDIPHLLTPVITDVEKVVNALGWAVAEMEKRYRIFQEVGVKNIAGYHEMSGFSSMPYIIIIIDEMADIMMSRNANEVEEKIVRLAQMARATGVHLVLATQRPSVNVLTGLIKANIPARIAFQVTSMIDSRVIIDSPGAEKLLGKGDMLFIPPDFAKPKRIQGAFVSDKEITTLIHFIRQTGVPAVHDETVTKTVATPGSFSSTGQDMGDVDEKFEEAARLCVSAQKASASLLQRRLEIGYARAARIIDQLQERGIISQSVGNKPHEILINSFEEYLAQTQSE</sequence>
<dbReference type="InterPro" id="IPR018541">
    <property type="entry name" value="Ftsk_gamma"/>
</dbReference>
<dbReference type="GO" id="GO:0051301">
    <property type="term" value="P:cell division"/>
    <property type="evidence" value="ECO:0007669"/>
    <property type="project" value="UniProtKB-KW"/>
</dbReference>
<feature type="binding site" evidence="5">
    <location>
        <begin position="386"/>
        <end position="393"/>
    </location>
    <ligand>
        <name>ATP</name>
        <dbReference type="ChEBI" id="CHEBI:30616"/>
    </ligand>
</feature>
<dbReference type="InterPro" id="IPR003593">
    <property type="entry name" value="AAA+_ATPase"/>
</dbReference>
<dbReference type="InterPro" id="IPR027417">
    <property type="entry name" value="P-loop_NTPase"/>
</dbReference>
<dbReference type="AlphaFoldDB" id="A0A0G1GP33"/>
<proteinExistence type="inferred from homology"/>